<dbReference type="RefSeq" id="WP_307202902.1">
    <property type="nucleotide sequence ID" value="NZ_JAUTAN010000001.1"/>
</dbReference>
<dbReference type="GO" id="GO:0003678">
    <property type="term" value="F:DNA helicase activity"/>
    <property type="evidence" value="ECO:0007669"/>
    <property type="project" value="UniProtKB-EC"/>
</dbReference>
<evidence type="ECO:0000259" key="1">
    <source>
        <dbReference type="Pfam" id="PF04326"/>
    </source>
</evidence>
<dbReference type="EMBL" id="JAUTAN010000001">
    <property type="protein sequence ID" value="MDQ1106077.1"/>
    <property type="molecule type" value="Genomic_DNA"/>
</dbReference>
<dbReference type="GO" id="GO:0043565">
    <property type="term" value="F:sequence-specific DNA binding"/>
    <property type="evidence" value="ECO:0007669"/>
    <property type="project" value="InterPro"/>
</dbReference>
<feature type="domain" description="Schlafen AlbA-2" evidence="1">
    <location>
        <begin position="16"/>
        <end position="124"/>
    </location>
</feature>
<dbReference type="InterPro" id="IPR038475">
    <property type="entry name" value="RecG_C_sf"/>
</dbReference>
<dbReference type="InterPro" id="IPR038461">
    <property type="entry name" value="Schlafen_AlbA_2_dom_sf"/>
</dbReference>
<comment type="caution">
    <text evidence="2">The sequence shown here is derived from an EMBL/GenBank/DDBJ whole genome shotgun (WGS) entry which is preliminary data.</text>
</comment>
<dbReference type="Pfam" id="PF13749">
    <property type="entry name" value="HATPase_c_4"/>
    <property type="match status" value="1"/>
</dbReference>
<accession>A0AAJ1U9M2</accession>
<dbReference type="PRINTS" id="PR00033">
    <property type="entry name" value="HTHASNC"/>
</dbReference>
<keyword evidence="2" id="KW-0067">ATP-binding</keyword>
<dbReference type="InterPro" id="IPR000485">
    <property type="entry name" value="AsnC-type_HTH_dom"/>
</dbReference>
<evidence type="ECO:0000313" key="3">
    <source>
        <dbReference type="Proteomes" id="UP001239215"/>
    </source>
</evidence>
<keyword evidence="2" id="KW-0547">Nucleotide-binding</keyword>
<reference evidence="2" key="1">
    <citation type="submission" date="2023-07" db="EMBL/GenBank/DDBJ databases">
        <title>Functional and genomic diversity of the sorghum phyllosphere microbiome.</title>
        <authorList>
            <person name="Shade A."/>
        </authorList>
    </citation>
    <scope>NUCLEOTIDE SEQUENCE</scope>
    <source>
        <strain evidence="2">SORGH_AS_1067</strain>
    </source>
</reference>
<dbReference type="Pfam" id="PF04326">
    <property type="entry name" value="SLFN_AlbA_2"/>
    <property type="match status" value="1"/>
</dbReference>
<gene>
    <name evidence="2" type="ORF">QE405_003361</name>
</gene>
<dbReference type="AlphaFoldDB" id="A0AAJ1U9M2"/>
<keyword evidence="2" id="KW-0347">Helicase</keyword>
<dbReference type="EC" id="3.6.4.12" evidence="2"/>
<dbReference type="InterPro" id="IPR036388">
    <property type="entry name" value="WH-like_DNA-bd_sf"/>
</dbReference>
<dbReference type="Proteomes" id="UP001239215">
    <property type="component" value="Unassembled WGS sequence"/>
</dbReference>
<dbReference type="Gene3D" id="3.30.565.60">
    <property type="match status" value="1"/>
</dbReference>
<keyword evidence="2" id="KW-0378">Hydrolase</keyword>
<dbReference type="Gene3D" id="3.30.950.30">
    <property type="entry name" value="Schlafen, AAA domain"/>
    <property type="match status" value="1"/>
</dbReference>
<dbReference type="GO" id="GO:0016787">
    <property type="term" value="F:hydrolase activity"/>
    <property type="evidence" value="ECO:0007669"/>
    <property type="project" value="UniProtKB-KW"/>
</dbReference>
<dbReference type="PANTHER" id="PTHR30595">
    <property type="entry name" value="GLPR-RELATED TRANSCRIPTIONAL REPRESSOR"/>
    <property type="match status" value="1"/>
</dbReference>
<dbReference type="InterPro" id="IPR007421">
    <property type="entry name" value="Schlafen_AlbA_2_dom"/>
</dbReference>
<sequence>MHSWTADEFRLIASRESDDVELKTGASAKKLQEAMVAFTNTGGGTVFVGVTDERVIVGRRHDQGIDDTVHEAALTAMNVGRYSISEGSVDGTPIVVVDVEPREDEVAQTSDGRVLKRRGGRNVPVFGAELWELMSTRALRRYETSPSGISPQDVQADIAREVAHQHGWSDDARADRWRERGLLHADGSLTIAGALILTDPVDTLGTAKFVIDIRTYESDDSASYVRRGSMRGPVQHQAEAATSWVLREIGTEMIVTGARRHDVPRLPRRVVRETVANAVAHRDYSRDQSPVVIEIRPSSVTVTSPGRLPAPVTVATLREAQAPRNHTIIDVLRRFGLAEDSGQGIDIIQDGMRLEMLDEPIFEELGDSFQVTLKLHGLVSISERAWLAEYERQGQLHEGDRLLLLTVLRDGRITNSRAREQLGIDSVEARSRLRRLRDNGMLEQQGTRGRSSYTLGAIGPERSMDEVVLRAATEAPLTNAAVRAMLGLDRYRAGQLLKRLVSEGSLVQQGERRATTYRLP</sequence>
<dbReference type="Gene3D" id="1.10.10.10">
    <property type="entry name" value="Winged helix-like DNA-binding domain superfamily/Winged helix DNA-binding domain"/>
    <property type="match status" value="1"/>
</dbReference>
<evidence type="ECO:0000313" key="2">
    <source>
        <dbReference type="EMBL" id="MDQ1106077.1"/>
    </source>
</evidence>
<proteinExistence type="predicted"/>
<organism evidence="2 3">
    <name type="scientific">Nocardioides zeae</name>
    <dbReference type="NCBI Taxonomy" id="1457234"/>
    <lineage>
        <taxon>Bacteria</taxon>
        <taxon>Bacillati</taxon>
        <taxon>Actinomycetota</taxon>
        <taxon>Actinomycetes</taxon>
        <taxon>Propionibacteriales</taxon>
        <taxon>Nocardioidaceae</taxon>
        <taxon>Nocardioides</taxon>
    </lineage>
</organism>
<protein>
    <submittedName>
        <fullName evidence="2">ATP-dependent DNA helicase RecG</fullName>
        <ecNumber evidence="2">3.6.4.12</ecNumber>
    </submittedName>
</protein>
<name>A0AAJ1U9M2_9ACTN</name>
<dbReference type="PANTHER" id="PTHR30595:SF6">
    <property type="entry name" value="SCHLAFEN ALBA-2 DOMAIN-CONTAINING PROTEIN"/>
    <property type="match status" value="1"/>
</dbReference>